<dbReference type="Proteomes" id="UP001523392">
    <property type="component" value="Unassembled WGS sequence"/>
</dbReference>
<dbReference type="RefSeq" id="WP_252953522.1">
    <property type="nucleotide sequence ID" value="NZ_JAFIRR010000071.1"/>
</dbReference>
<comment type="subcellular location">
    <subcellularLocation>
        <location evidence="1">Membrane</location>
        <topology evidence="1">Multi-pass membrane protein</topology>
    </subcellularLocation>
</comment>
<dbReference type="EMBL" id="JAFIRR010000071">
    <property type="protein sequence ID" value="MCO6416892.1"/>
    <property type="molecule type" value="Genomic_DNA"/>
</dbReference>
<gene>
    <name evidence="8" type="ORF">JYK14_12075</name>
</gene>
<evidence type="ECO:0000256" key="1">
    <source>
        <dbReference type="ARBA" id="ARBA00004141"/>
    </source>
</evidence>
<feature type="domain" description="Major facilitator superfamily (MFS) profile" evidence="7">
    <location>
        <begin position="52"/>
        <end position="459"/>
    </location>
</feature>
<protein>
    <submittedName>
        <fullName evidence="8">MFS transporter</fullName>
    </submittedName>
</protein>
<feature type="transmembrane region" description="Helical" evidence="6">
    <location>
        <begin position="88"/>
        <end position="106"/>
    </location>
</feature>
<feature type="transmembrane region" description="Helical" evidence="6">
    <location>
        <begin position="316"/>
        <end position="337"/>
    </location>
</feature>
<organism evidence="8 9">
    <name type="scientific">Siccirubricoccus soli</name>
    <dbReference type="NCBI Taxonomy" id="2899147"/>
    <lineage>
        <taxon>Bacteria</taxon>
        <taxon>Pseudomonadati</taxon>
        <taxon>Pseudomonadota</taxon>
        <taxon>Alphaproteobacteria</taxon>
        <taxon>Acetobacterales</taxon>
        <taxon>Roseomonadaceae</taxon>
        <taxon>Siccirubricoccus</taxon>
    </lineage>
</organism>
<dbReference type="PROSITE" id="PS50850">
    <property type="entry name" value="MFS"/>
    <property type="match status" value="1"/>
</dbReference>
<dbReference type="SUPFAM" id="SSF103473">
    <property type="entry name" value="MFS general substrate transporter"/>
    <property type="match status" value="1"/>
</dbReference>
<keyword evidence="4 6" id="KW-0472">Membrane</keyword>
<evidence type="ECO:0000313" key="8">
    <source>
        <dbReference type="EMBL" id="MCO6416892.1"/>
    </source>
</evidence>
<feature type="transmembrane region" description="Helical" evidence="6">
    <location>
        <begin position="143"/>
        <end position="164"/>
    </location>
</feature>
<accession>A0ABT1D4P1</accession>
<feature type="transmembrane region" description="Helical" evidence="6">
    <location>
        <begin position="184"/>
        <end position="202"/>
    </location>
</feature>
<dbReference type="PANTHER" id="PTHR23508:SF10">
    <property type="entry name" value="CARBOXYLIC ACID TRANSPORTER PROTEIN HOMOLOG"/>
    <property type="match status" value="1"/>
</dbReference>
<feature type="transmembrane region" description="Helical" evidence="6">
    <location>
        <begin position="369"/>
        <end position="387"/>
    </location>
</feature>
<keyword evidence="3 6" id="KW-1133">Transmembrane helix</keyword>
<evidence type="ECO:0000256" key="5">
    <source>
        <dbReference type="SAM" id="MobiDB-lite"/>
    </source>
</evidence>
<comment type="caution">
    <text evidence="8">The sequence shown here is derived from an EMBL/GenBank/DDBJ whole genome shotgun (WGS) entry which is preliminary data.</text>
</comment>
<reference evidence="8 9" key="1">
    <citation type="submission" date="2021-12" db="EMBL/GenBank/DDBJ databases">
        <title>Siccirubricoccus leaddurans sp. nov., a high concentration Zn2+ tolerance bacterium.</title>
        <authorList>
            <person name="Cao Y."/>
        </authorList>
    </citation>
    <scope>NUCLEOTIDE SEQUENCE [LARGE SCALE GENOMIC DNA]</scope>
    <source>
        <strain evidence="8 9">KC 17139</strain>
    </source>
</reference>
<dbReference type="InterPro" id="IPR020846">
    <property type="entry name" value="MFS_dom"/>
</dbReference>
<evidence type="ECO:0000256" key="4">
    <source>
        <dbReference type="ARBA" id="ARBA00023136"/>
    </source>
</evidence>
<name>A0ABT1D4P1_9PROT</name>
<evidence type="ECO:0000256" key="2">
    <source>
        <dbReference type="ARBA" id="ARBA00022692"/>
    </source>
</evidence>
<dbReference type="InterPro" id="IPR036259">
    <property type="entry name" value="MFS_trans_sf"/>
</dbReference>
<evidence type="ECO:0000313" key="9">
    <source>
        <dbReference type="Proteomes" id="UP001523392"/>
    </source>
</evidence>
<dbReference type="Pfam" id="PF07690">
    <property type="entry name" value="MFS_1"/>
    <property type="match status" value="1"/>
</dbReference>
<proteinExistence type="predicted"/>
<keyword evidence="9" id="KW-1185">Reference proteome</keyword>
<feature type="compositionally biased region" description="Low complexity" evidence="5">
    <location>
        <begin position="1"/>
        <end position="14"/>
    </location>
</feature>
<feature type="transmembrane region" description="Helical" evidence="6">
    <location>
        <begin position="280"/>
        <end position="304"/>
    </location>
</feature>
<feature type="transmembrane region" description="Helical" evidence="6">
    <location>
        <begin position="432"/>
        <end position="454"/>
    </location>
</feature>
<feature type="transmembrane region" description="Helical" evidence="6">
    <location>
        <begin position="344"/>
        <end position="363"/>
    </location>
</feature>
<dbReference type="PANTHER" id="PTHR23508">
    <property type="entry name" value="CARBOXYLIC ACID TRANSPORTER PROTEIN HOMOLOG"/>
    <property type="match status" value="1"/>
</dbReference>
<feature type="transmembrane region" description="Helical" evidence="6">
    <location>
        <begin position="408"/>
        <end position="426"/>
    </location>
</feature>
<dbReference type="InterPro" id="IPR011701">
    <property type="entry name" value="MFS"/>
</dbReference>
<feature type="transmembrane region" description="Helical" evidence="6">
    <location>
        <begin position="208"/>
        <end position="232"/>
    </location>
</feature>
<evidence type="ECO:0000256" key="6">
    <source>
        <dbReference type="SAM" id="Phobius"/>
    </source>
</evidence>
<dbReference type="Gene3D" id="1.20.1250.20">
    <property type="entry name" value="MFS general substrate transporter like domains"/>
    <property type="match status" value="1"/>
</dbReference>
<evidence type="ECO:0000256" key="3">
    <source>
        <dbReference type="ARBA" id="ARBA00022989"/>
    </source>
</evidence>
<keyword evidence="2 6" id="KW-0812">Transmembrane</keyword>
<evidence type="ECO:0000259" key="7">
    <source>
        <dbReference type="PROSITE" id="PS50850"/>
    </source>
</evidence>
<feature type="transmembrane region" description="Helical" evidence="6">
    <location>
        <begin position="118"/>
        <end position="137"/>
    </location>
</feature>
<sequence length="468" mass="51470">MSSTAVDAAGAPAPDVGPPLVPGGPLEAKHMRSAPYRNAVQQGKLTRTHWHIAWANGLGWGFDGMDGAIFALVAPMVMQEFAVTLPEYRSGVQIAMLVGIVGLYLWPWLADQFGRRTLLAVNIAMFSLMMPLVALAPNWGFFVAAYAIVRFALNGEWAIGSMLVAETWPARLRGMIVSVDRSAWGVGAALAGTITAVVVGQWGWRAAFVLPAVVALLAVYVRFLCPESPYWVRTMDRKRRIREALRNGHGISAEDRQWIGKAEKVGVSQLFLPDMRRSTLLATFVACTNVIAFSTVGLWMPLFLKEAHGWTAAEYGSFYVAWGLIGVLGIIGAGWIIDRFGRRLGFVLMLVEGAVFLTLWTYTSNNTLLWVYGLLWSIGFLGVWGPATTYTAEMYPTRIRGVGNGFSWALAFFTGYVLWPFVSVWIREATGSFQLAFLLIPVVMLGQAAVVWWWSPENAGKDLDGIHV</sequence>
<feature type="region of interest" description="Disordered" evidence="5">
    <location>
        <begin position="1"/>
        <end position="24"/>
    </location>
</feature>